<dbReference type="KEGG" id="rml:FF011L_08040"/>
<accession>A0A517MB07</accession>
<evidence type="ECO:0000313" key="1">
    <source>
        <dbReference type="EMBL" id="QDS92068.1"/>
    </source>
</evidence>
<proteinExistence type="predicted"/>
<dbReference type="RefSeq" id="WP_145350266.1">
    <property type="nucleotide sequence ID" value="NZ_CP036262.1"/>
</dbReference>
<dbReference type="OrthoDB" id="276662at2"/>
<name>A0A517MB07_9BACT</name>
<gene>
    <name evidence="1" type="ORF">FF011L_08040</name>
</gene>
<dbReference type="AlphaFoldDB" id="A0A517MB07"/>
<reference evidence="1 2" key="1">
    <citation type="submission" date="2019-02" db="EMBL/GenBank/DDBJ databases">
        <title>Deep-cultivation of Planctomycetes and their phenomic and genomic characterization uncovers novel biology.</title>
        <authorList>
            <person name="Wiegand S."/>
            <person name="Jogler M."/>
            <person name="Boedeker C."/>
            <person name="Pinto D."/>
            <person name="Vollmers J."/>
            <person name="Rivas-Marin E."/>
            <person name="Kohn T."/>
            <person name="Peeters S.H."/>
            <person name="Heuer A."/>
            <person name="Rast P."/>
            <person name="Oberbeckmann S."/>
            <person name="Bunk B."/>
            <person name="Jeske O."/>
            <person name="Meyerdierks A."/>
            <person name="Storesund J.E."/>
            <person name="Kallscheuer N."/>
            <person name="Luecker S."/>
            <person name="Lage O.M."/>
            <person name="Pohl T."/>
            <person name="Merkel B.J."/>
            <person name="Hornburger P."/>
            <person name="Mueller R.-W."/>
            <person name="Bruemmer F."/>
            <person name="Labrenz M."/>
            <person name="Spormann A.M."/>
            <person name="Op den Camp H."/>
            <person name="Overmann J."/>
            <person name="Amann R."/>
            <person name="Jetten M.S.M."/>
            <person name="Mascher T."/>
            <person name="Medema M.H."/>
            <person name="Devos D.P."/>
            <person name="Kaster A.-K."/>
            <person name="Ovreas L."/>
            <person name="Rohde M."/>
            <person name="Galperin M.Y."/>
            <person name="Jogler C."/>
        </authorList>
    </citation>
    <scope>NUCLEOTIDE SEQUENCE [LARGE SCALE GENOMIC DNA]</scope>
    <source>
        <strain evidence="1 2">FF011L</strain>
    </source>
</reference>
<dbReference type="Proteomes" id="UP000320672">
    <property type="component" value="Chromosome"/>
</dbReference>
<evidence type="ECO:0000313" key="2">
    <source>
        <dbReference type="Proteomes" id="UP000320672"/>
    </source>
</evidence>
<organism evidence="1 2">
    <name type="scientific">Roseimaritima multifibrata</name>
    <dbReference type="NCBI Taxonomy" id="1930274"/>
    <lineage>
        <taxon>Bacteria</taxon>
        <taxon>Pseudomonadati</taxon>
        <taxon>Planctomycetota</taxon>
        <taxon>Planctomycetia</taxon>
        <taxon>Pirellulales</taxon>
        <taxon>Pirellulaceae</taxon>
        <taxon>Roseimaritima</taxon>
    </lineage>
</organism>
<protein>
    <submittedName>
        <fullName evidence="1">Uncharacterized protein</fullName>
    </submittedName>
</protein>
<keyword evidence="2" id="KW-1185">Reference proteome</keyword>
<sequence>MAKYYVQSGTVRTVVSATDSRRAALWAVHKVMQQIVPTYDDSCDSPSEKACQAQAGGMFVLDSQIRLSEKGFDRDDCSSMETFEVVTEWNQLMVALDRLQDWL</sequence>
<dbReference type="EMBL" id="CP036262">
    <property type="protein sequence ID" value="QDS92068.1"/>
    <property type="molecule type" value="Genomic_DNA"/>
</dbReference>